<evidence type="ECO:0000256" key="4">
    <source>
        <dbReference type="ARBA" id="ARBA00022448"/>
    </source>
</evidence>
<dbReference type="InterPro" id="IPR010065">
    <property type="entry name" value="AA_ABC_transptr_permease_3TM"/>
</dbReference>
<feature type="domain" description="ABC transmembrane type-1" evidence="11">
    <location>
        <begin position="88"/>
        <end position="304"/>
    </location>
</feature>
<dbReference type="AlphaFoldDB" id="A0A2X1XK65"/>
<feature type="transmembrane region" description="Helical" evidence="10">
    <location>
        <begin position="185"/>
        <end position="204"/>
    </location>
</feature>
<dbReference type="Pfam" id="PF00528">
    <property type="entry name" value="BPD_transp_1"/>
    <property type="match status" value="1"/>
</dbReference>
<evidence type="ECO:0000313" key="13">
    <source>
        <dbReference type="Proteomes" id="UP000251647"/>
    </source>
</evidence>
<evidence type="ECO:0000256" key="1">
    <source>
        <dbReference type="ARBA" id="ARBA00003159"/>
    </source>
</evidence>
<keyword evidence="6 10" id="KW-0812">Transmembrane</keyword>
<evidence type="ECO:0000256" key="9">
    <source>
        <dbReference type="ARBA" id="ARBA00023136"/>
    </source>
</evidence>
<dbReference type="GO" id="GO:0043190">
    <property type="term" value="C:ATP-binding cassette (ABC) transporter complex"/>
    <property type="evidence" value="ECO:0007669"/>
    <property type="project" value="InterPro"/>
</dbReference>
<protein>
    <submittedName>
        <fullName evidence="12">Inner membrane amino-acid ABC transporter permease protein yecS</fullName>
    </submittedName>
</protein>
<dbReference type="PANTHER" id="PTHR30614:SF20">
    <property type="entry name" value="GLUTAMINE TRANSPORT SYSTEM PERMEASE PROTEIN GLNP"/>
    <property type="match status" value="1"/>
</dbReference>
<dbReference type="GO" id="GO:0006865">
    <property type="term" value="P:amino acid transport"/>
    <property type="evidence" value="ECO:0007669"/>
    <property type="project" value="UniProtKB-KW"/>
</dbReference>
<dbReference type="PANTHER" id="PTHR30614">
    <property type="entry name" value="MEMBRANE COMPONENT OF AMINO ACID ABC TRANSPORTER"/>
    <property type="match status" value="1"/>
</dbReference>
<keyword evidence="7" id="KW-0029">Amino-acid transport</keyword>
<evidence type="ECO:0000256" key="5">
    <source>
        <dbReference type="ARBA" id="ARBA00022475"/>
    </source>
</evidence>
<dbReference type="PROSITE" id="PS50928">
    <property type="entry name" value="ABC_TM1"/>
    <property type="match status" value="1"/>
</dbReference>
<evidence type="ECO:0000256" key="8">
    <source>
        <dbReference type="ARBA" id="ARBA00022989"/>
    </source>
</evidence>
<feature type="transmembrane region" description="Helical" evidence="10">
    <location>
        <begin position="35"/>
        <end position="53"/>
    </location>
</feature>
<dbReference type="Proteomes" id="UP000251647">
    <property type="component" value="Unassembled WGS sequence"/>
</dbReference>
<dbReference type="SUPFAM" id="SSF161098">
    <property type="entry name" value="MetI-like"/>
    <property type="match status" value="1"/>
</dbReference>
<comment type="subcellular location">
    <subcellularLocation>
        <location evidence="2">Cell inner membrane</location>
        <topology evidence="2">Multi-pass membrane protein</topology>
    </subcellularLocation>
    <subcellularLocation>
        <location evidence="10">Cell membrane</location>
        <topology evidence="10">Multi-pass membrane protein</topology>
    </subcellularLocation>
</comment>
<dbReference type="InterPro" id="IPR000515">
    <property type="entry name" value="MetI-like"/>
</dbReference>
<feature type="transmembrane region" description="Helical" evidence="10">
    <location>
        <begin position="133"/>
        <end position="155"/>
    </location>
</feature>
<feature type="transmembrane region" description="Helical" evidence="10">
    <location>
        <begin position="232"/>
        <end position="254"/>
    </location>
</feature>
<keyword evidence="8 10" id="KW-1133">Transmembrane helix</keyword>
<dbReference type="CDD" id="cd06261">
    <property type="entry name" value="TM_PBP2"/>
    <property type="match status" value="1"/>
</dbReference>
<feature type="transmembrane region" description="Helical" evidence="10">
    <location>
        <begin position="285"/>
        <end position="307"/>
    </location>
</feature>
<evidence type="ECO:0000256" key="7">
    <source>
        <dbReference type="ARBA" id="ARBA00022970"/>
    </source>
</evidence>
<reference evidence="12 13" key="1">
    <citation type="submission" date="2018-06" db="EMBL/GenBank/DDBJ databases">
        <authorList>
            <consortium name="Pathogen Informatics"/>
            <person name="Doyle S."/>
        </authorList>
    </citation>
    <scope>NUCLEOTIDE SEQUENCE [LARGE SCALE GENOMIC DNA]</scope>
    <source>
        <strain evidence="12 13">NCTC11647</strain>
    </source>
</reference>
<dbReference type="EMBL" id="UATL01000005">
    <property type="protein sequence ID" value="SPY43798.1"/>
    <property type="molecule type" value="Genomic_DNA"/>
</dbReference>
<dbReference type="GO" id="GO:0022857">
    <property type="term" value="F:transmembrane transporter activity"/>
    <property type="evidence" value="ECO:0007669"/>
    <property type="project" value="InterPro"/>
</dbReference>
<comment type="function">
    <text evidence="1">Part of the binding-protein-dependent transport system for glutamine; probably responsible for the translocation of the substrate across the membrane.</text>
</comment>
<gene>
    <name evidence="12" type="primary">yecS</name>
    <name evidence="12" type="ORF">NCTC11647_02730</name>
</gene>
<evidence type="ECO:0000259" key="11">
    <source>
        <dbReference type="PROSITE" id="PS50928"/>
    </source>
</evidence>
<name>A0A2X1XK65_PHODM</name>
<evidence type="ECO:0000313" key="12">
    <source>
        <dbReference type="EMBL" id="SPY43798.1"/>
    </source>
</evidence>
<dbReference type="NCBIfam" id="TIGR01726">
    <property type="entry name" value="HEQRo_perm_3TM"/>
    <property type="match status" value="1"/>
</dbReference>
<evidence type="ECO:0000256" key="2">
    <source>
        <dbReference type="ARBA" id="ARBA00004429"/>
    </source>
</evidence>
<comment type="similarity">
    <text evidence="3">Belongs to the binding-protein-dependent transport system permease family. HisMQ subfamily.</text>
</comment>
<keyword evidence="4 10" id="KW-0813">Transport</keyword>
<proteinExistence type="inferred from homology"/>
<dbReference type="InterPro" id="IPR043429">
    <property type="entry name" value="ArtM/GltK/GlnP/TcyL/YhdX-like"/>
</dbReference>
<sequence>MSQQTVSLPKLDKSTSSAPSQRSVLSRLSLRNLNGLDWSLLLLIASALGWFIYRSAVGIQYQWHWHQALELIFTAGPNGELPYFFQGVATTIRISLWGMLFAGVLGLLFGLARRSSLAFIRMPAQAYIQLIRNIPPLVFVFIFYFFISSQLVPLLGLETLFRYYNGTPNGLQTFLFGTPNLWENLFSGVICIGLLASAYIAEIIRSGIDSIEKGQWEAADSLGLTPLQRFRYVIFPQAFASVIPPLAGQFISIVKDSSIISLISIQELTFVGSEIANSSGYIFEIWILVGLAYLVLCLSLSILFSYLEKRYLKHQAYNH</sequence>
<feature type="transmembrane region" description="Helical" evidence="10">
    <location>
        <begin position="94"/>
        <end position="112"/>
    </location>
</feature>
<evidence type="ECO:0000256" key="10">
    <source>
        <dbReference type="RuleBase" id="RU363032"/>
    </source>
</evidence>
<accession>A0A2X1XK65</accession>
<keyword evidence="9 10" id="KW-0472">Membrane</keyword>
<evidence type="ECO:0000256" key="6">
    <source>
        <dbReference type="ARBA" id="ARBA00022692"/>
    </source>
</evidence>
<evidence type="ECO:0000256" key="3">
    <source>
        <dbReference type="ARBA" id="ARBA00010072"/>
    </source>
</evidence>
<dbReference type="InterPro" id="IPR035906">
    <property type="entry name" value="MetI-like_sf"/>
</dbReference>
<dbReference type="Gene3D" id="1.10.3720.10">
    <property type="entry name" value="MetI-like"/>
    <property type="match status" value="1"/>
</dbReference>
<keyword evidence="5" id="KW-1003">Cell membrane</keyword>
<organism evidence="12 13">
    <name type="scientific">Photobacterium damselae</name>
    <dbReference type="NCBI Taxonomy" id="38293"/>
    <lineage>
        <taxon>Bacteria</taxon>
        <taxon>Pseudomonadati</taxon>
        <taxon>Pseudomonadota</taxon>
        <taxon>Gammaproteobacteria</taxon>
        <taxon>Vibrionales</taxon>
        <taxon>Vibrionaceae</taxon>
        <taxon>Photobacterium</taxon>
    </lineage>
</organism>